<protein>
    <recommendedName>
        <fullName evidence="4">Type IV pilus biogenesis protein PilP</fullName>
    </recommendedName>
</protein>
<evidence type="ECO:0000313" key="2">
    <source>
        <dbReference type="EMBL" id="RVU46371.1"/>
    </source>
</evidence>
<keyword evidence="3" id="KW-1185">Reference proteome</keyword>
<organism evidence="2 3">
    <name type="scientific">Rubrivivax rivuli</name>
    <dbReference type="NCBI Taxonomy" id="1862385"/>
    <lineage>
        <taxon>Bacteria</taxon>
        <taxon>Pseudomonadati</taxon>
        <taxon>Pseudomonadota</taxon>
        <taxon>Betaproteobacteria</taxon>
        <taxon>Burkholderiales</taxon>
        <taxon>Sphaerotilaceae</taxon>
        <taxon>Rubrivivax</taxon>
    </lineage>
</organism>
<dbReference type="OrthoDB" id="8703271at2"/>
<dbReference type="EMBL" id="SACR01000003">
    <property type="protein sequence ID" value="RVU46371.1"/>
    <property type="molecule type" value="Genomic_DNA"/>
</dbReference>
<evidence type="ECO:0008006" key="4">
    <source>
        <dbReference type="Google" id="ProtNLM"/>
    </source>
</evidence>
<dbReference type="AlphaFoldDB" id="A0A437RI00"/>
<dbReference type="RefSeq" id="WP_128228734.1">
    <property type="nucleotide sequence ID" value="NZ_SACR01000003.1"/>
</dbReference>
<feature type="signal peptide" evidence="1">
    <location>
        <begin position="1"/>
        <end position="24"/>
    </location>
</feature>
<sequence length="163" mass="17017">MTAPTACAAALMGVALFFAPAAQGRDLATCRAVTDTAARLACYDALPLPGSALATPAPASKVMGDARAPARVAPAASVAAPNFGQERRDEPQALQSSIPGFFEGWGPRTRIRLANGQVWQVVDDSQGVYALTDAKVTVRRALLGGFVLEIEGANKAPRVRRVE</sequence>
<evidence type="ECO:0000256" key="1">
    <source>
        <dbReference type="SAM" id="SignalP"/>
    </source>
</evidence>
<dbReference type="Proteomes" id="UP000285575">
    <property type="component" value="Unassembled WGS sequence"/>
</dbReference>
<keyword evidence="1" id="KW-0732">Signal</keyword>
<accession>A0A437RI00</accession>
<comment type="caution">
    <text evidence="2">The sequence shown here is derived from an EMBL/GenBank/DDBJ whole genome shotgun (WGS) entry which is preliminary data.</text>
</comment>
<proteinExistence type="predicted"/>
<gene>
    <name evidence="2" type="ORF">EOE66_11065</name>
</gene>
<reference evidence="2 3" key="1">
    <citation type="submission" date="2019-01" db="EMBL/GenBank/DDBJ databases">
        <authorList>
            <person name="Chen W.-M."/>
        </authorList>
    </citation>
    <scope>NUCLEOTIDE SEQUENCE [LARGE SCALE GENOMIC DNA]</scope>
    <source>
        <strain evidence="2 3">KYPY4</strain>
    </source>
</reference>
<name>A0A437RI00_9BURK</name>
<feature type="chain" id="PRO_5019379270" description="Type IV pilus biogenesis protein PilP" evidence="1">
    <location>
        <begin position="25"/>
        <end position="163"/>
    </location>
</feature>
<evidence type="ECO:0000313" key="3">
    <source>
        <dbReference type="Proteomes" id="UP000285575"/>
    </source>
</evidence>